<name>A0A6H9YJN6_9ACTN</name>
<evidence type="ECO:0000256" key="7">
    <source>
        <dbReference type="ARBA" id="ARBA00061147"/>
    </source>
</evidence>
<comment type="caution">
    <text evidence="11">The sequence shown here is derived from an EMBL/GenBank/DDBJ whole genome shotgun (WGS) entry which is preliminary data.</text>
</comment>
<evidence type="ECO:0000256" key="9">
    <source>
        <dbReference type="ARBA" id="ARBA00069709"/>
    </source>
</evidence>
<keyword evidence="12" id="KW-1185">Reference proteome</keyword>
<dbReference type="PRINTS" id="PR00411">
    <property type="entry name" value="PNDRDTASEI"/>
</dbReference>
<keyword evidence="2" id="KW-0285">Flavoprotein</keyword>
<keyword evidence="5" id="KW-0443">Lipid metabolism</keyword>
<comment type="similarity">
    <text evidence="7">Belongs to the FAD-dependent oxidoreductase 2 family. 3-oxosteroid dehydrogenase subfamily.</text>
</comment>
<keyword evidence="3" id="KW-0274">FAD</keyword>
<dbReference type="SUPFAM" id="SSF56425">
    <property type="entry name" value="Succinate dehydrogenase/fumarate reductase flavoprotein, catalytic domain"/>
    <property type="match status" value="1"/>
</dbReference>
<dbReference type="Proteomes" id="UP000468735">
    <property type="component" value="Unassembled WGS sequence"/>
</dbReference>
<evidence type="ECO:0000259" key="10">
    <source>
        <dbReference type="Pfam" id="PF00890"/>
    </source>
</evidence>
<dbReference type="PANTHER" id="PTHR43400:SF10">
    <property type="entry name" value="3-OXOSTEROID 1-DEHYDROGENASE"/>
    <property type="match status" value="1"/>
</dbReference>
<organism evidence="11 12">
    <name type="scientific">Actinomadura rudentiformis</name>
    <dbReference type="NCBI Taxonomy" id="359158"/>
    <lineage>
        <taxon>Bacteria</taxon>
        <taxon>Bacillati</taxon>
        <taxon>Actinomycetota</taxon>
        <taxon>Actinomycetes</taxon>
        <taxon>Streptosporangiales</taxon>
        <taxon>Thermomonosporaceae</taxon>
        <taxon>Actinomadura</taxon>
    </lineage>
</organism>
<evidence type="ECO:0000256" key="8">
    <source>
        <dbReference type="ARBA" id="ARBA00066536"/>
    </source>
</evidence>
<dbReference type="GO" id="GO:0047571">
    <property type="term" value="F:3-oxosteroid 1-dehydrogenase activity"/>
    <property type="evidence" value="ECO:0007669"/>
    <property type="project" value="UniProtKB-EC"/>
</dbReference>
<dbReference type="AlphaFoldDB" id="A0A6H9YJN6"/>
<comment type="cofactor">
    <cofactor evidence="1">
        <name>FAD</name>
        <dbReference type="ChEBI" id="CHEBI:57692"/>
    </cofactor>
</comment>
<gene>
    <name evidence="11" type="ORF">F8566_41350</name>
</gene>
<evidence type="ECO:0000256" key="4">
    <source>
        <dbReference type="ARBA" id="ARBA00023002"/>
    </source>
</evidence>
<evidence type="ECO:0000256" key="3">
    <source>
        <dbReference type="ARBA" id="ARBA00022827"/>
    </source>
</evidence>
<dbReference type="InterPro" id="IPR050315">
    <property type="entry name" value="FAD-oxidoreductase_2"/>
</dbReference>
<proteinExistence type="inferred from homology"/>
<dbReference type="EMBL" id="WBMT01000025">
    <property type="protein sequence ID" value="KAB2341585.1"/>
    <property type="molecule type" value="Genomic_DNA"/>
</dbReference>
<dbReference type="PANTHER" id="PTHR43400">
    <property type="entry name" value="FUMARATE REDUCTASE"/>
    <property type="match status" value="1"/>
</dbReference>
<dbReference type="OrthoDB" id="9813348at2"/>
<evidence type="ECO:0000256" key="2">
    <source>
        <dbReference type="ARBA" id="ARBA00022630"/>
    </source>
</evidence>
<accession>A0A6H9YJN6</accession>
<evidence type="ECO:0000313" key="12">
    <source>
        <dbReference type="Proteomes" id="UP000468735"/>
    </source>
</evidence>
<dbReference type="GO" id="GO:0008202">
    <property type="term" value="P:steroid metabolic process"/>
    <property type="evidence" value="ECO:0007669"/>
    <property type="project" value="UniProtKB-KW"/>
</dbReference>
<reference evidence="11 12" key="1">
    <citation type="submission" date="2019-09" db="EMBL/GenBank/DDBJ databases">
        <title>Actinomadura physcomitrii sp. nov., a novel actinomycete isolated from moss [Physcomitrium sphaericum (Ludw) Fuernr].</title>
        <authorList>
            <person name="Zhuang X."/>
            <person name="Liu C."/>
        </authorList>
    </citation>
    <scope>NUCLEOTIDE SEQUENCE [LARGE SCALE GENOMIC DNA]</scope>
    <source>
        <strain evidence="11 12">HMC1</strain>
    </source>
</reference>
<dbReference type="InterPro" id="IPR003953">
    <property type="entry name" value="FAD-dep_OxRdtase_2_FAD-bd"/>
</dbReference>
<dbReference type="SUPFAM" id="SSF51905">
    <property type="entry name" value="FAD/NAD(P)-binding domain"/>
    <property type="match status" value="1"/>
</dbReference>
<evidence type="ECO:0000256" key="5">
    <source>
        <dbReference type="ARBA" id="ARBA00023221"/>
    </source>
</evidence>
<sequence length="523" mass="54806">MATTSERPDETADVIVVGSGAAALTAAYTAAAGGLRTVVLEKTDHVGGTSAYSGAAIWLPGNPALLRAGVADTVEQGLEYFSAVVGDRTPADLQKAYVSTGPELVEFLERDPSVAFTHQPFPDYYDAPGRIDGGRAIFPEPLSAVRLAGRRAVLRPPIGVDQYGVDQDRETLVGGQALVARLLLALDATGLAELRTGVRMRSAIVRDGRAAGVVAETGGKTFRLLAERGVVLAAGGYECDDTLRQRHHGLPGASWTSSAPDSNTGDALAAALEVGAAIDLMDEAWWCPATLFPNGHAAFTLGLRGGVLVNAAGERFANESLPYDRLGHAMHEGQATGITHVPAWLVFDDRFDNLPAVTQPVPDPDAFRRAGLWRSAATLPELAELIDVPVDALDKTIARFNGFATTGVDEDFQRGKDPFDRFFGTGEGPNPCLVPVERAPFHAVQIVLGDLGTKGGVRTDGDGRALDTAGDPIPGLFAVGNAAASVAGHVYPGPGTPLGSGMVFGYRAALRLLSQPDDRSDRS</sequence>
<evidence type="ECO:0000256" key="6">
    <source>
        <dbReference type="ARBA" id="ARBA00051951"/>
    </source>
</evidence>
<dbReference type="InterPro" id="IPR027477">
    <property type="entry name" value="Succ_DH/fumarate_Rdtase_cat_sf"/>
</dbReference>
<protein>
    <recommendedName>
        <fullName evidence="9">3-oxosteroid 1-dehydrogenase</fullName>
        <ecNumber evidence="8">1.3.99.4</ecNumber>
    </recommendedName>
</protein>
<keyword evidence="4" id="KW-0560">Oxidoreductase</keyword>
<keyword evidence="5" id="KW-0753">Steroid metabolism</keyword>
<dbReference type="InterPro" id="IPR036188">
    <property type="entry name" value="FAD/NAD-bd_sf"/>
</dbReference>
<dbReference type="Pfam" id="PF00890">
    <property type="entry name" value="FAD_binding_2"/>
    <property type="match status" value="1"/>
</dbReference>
<comment type="catalytic activity">
    <reaction evidence="6">
        <text>a 3-oxosteroid + A = a 3-oxo-Delta(1)-steroid + AH2</text>
        <dbReference type="Rhea" id="RHEA:13329"/>
        <dbReference type="ChEBI" id="CHEBI:13193"/>
        <dbReference type="ChEBI" id="CHEBI:17499"/>
        <dbReference type="ChEBI" id="CHEBI:20156"/>
        <dbReference type="ChEBI" id="CHEBI:47788"/>
        <dbReference type="EC" id="1.3.99.4"/>
    </reaction>
</comment>
<dbReference type="FunFam" id="3.50.50.60:FF:000208">
    <property type="entry name" value="3-ketosteroid dehydrogenase"/>
    <property type="match status" value="1"/>
</dbReference>
<feature type="domain" description="FAD-dependent oxidoreductase 2 FAD-binding" evidence="10">
    <location>
        <begin position="13"/>
        <end position="498"/>
    </location>
</feature>
<evidence type="ECO:0000256" key="1">
    <source>
        <dbReference type="ARBA" id="ARBA00001974"/>
    </source>
</evidence>
<dbReference type="Gene3D" id="3.90.700.10">
    <property type="entry name" value="Succinate dehydrogenase/fumarate reductase flavoprotein, catalytic domain"/>
    <property type="match status" value="1"/>
</dbReference>
<dbReference type="EC" id="1.3.99.4" evidence="8"/>
<evidence type="ECO:0000313" key="11">
    <source>
        <dbReference type="EMBL" id="KAB2341585.1"/>
    </source>
</evidence>
<dbReference type="Gene3D" id="3.50.50.60">
    <property type="entry name" value="FAD/NAD(P)-binding domain"/>
    <property type="match status" value="1"/>
</dbReference>
<dbReference type="RefSeq" id="WP_151568364.1">
    <property type="nucleotide sequence ID" value="NZ_WBMT01000025.1"/>
</dbReference>